<proteinExistence type="predicted"/>
<protein>
    <recommendedName>
        <fullName evidence="5">DUF1829 domain-containing protein</fullName>
    </recommendedName>
</protein>
<dbReference type="Pfam" id="PF08861">
    <property type="entry name" value="DUF1828"/>
    <property type="match status" value="1"/>
</dbReference>
<evidence type="ECO:0008006" key="5">
    <source>
        <dbReference type="Google" id="ProtNLM"/>
    </source>
</evidence>
<dbReference type="RefSeq" id="WP_284339385.1">
    <property type="nucleotide sequence ID" value="NZ_BSNS01000007.1"/>
</dbReference>
<gene>
    <name evidence="3" type="ORF">GCM10010862_11910</name>
</gene>
<accession>A0ABQ5W215</accession>
<sequence>MSEIDDLMERYHAWLRDKTAWKTLDKWTVITAPYLDRHNDYLQVFLKKAEDGYFLTDDGATIGGLLEEGCRLDSPKRQQLLRMTLAGYGVAEDNGRLTVRATADNFALKKHSLVQAMLAVGDMFFLAEPHVTSLFMEDVRSWLDRSDVRYSEGVSFVGRSGFARRFDFLIPKSRQAPERVIKAINNPVKSAADSVIMDWLDTREVRPDQLKLYAFVNDNEREVSGAVIDALSNYEIVPVLWSHRGDVRQALAA</sequence>
<keyword evidence="4" id="KW-1185">Reference proteome</keyword>
<evidence type="ECO:0000313" key="3">
    <source>
        <dbReference type="EMBL" id="GLQ53932.1"/>
    </source>
</evidence>
<dbReference type="InterPro" id="IPR014960">
    <property type="entry name" value="DUF1828"/>
</dbReference>
<dbReference type="InterPro" id="IPR014961">
    <property type="entry name" value="DUF1829"/>
</dbReference>
<feature type="domain" description="DUF1828" evidence="1">
    <location>
        <begin position="33"/>
        <end position="120"/>
    </location>
</feature>
<dbReference type="Proteomes" id="UP001156691">
    <property type="component" value="Unassembled WGS sequence"/>
</dbReference>
<evidence type="ECO:0000259" key="2">
    <source>
        <dbReference type="Pfam" id="PF08862"/>
    </source>
</evidence>
<feature type="domain" description="DUF1829" evidence="2">
    <location>
        <begin position="158"/>
        <end position="244"/>
    </location>
</feature>
<organism evidence="3 4">
    <name type="scientific">Devosia nitrariae</name>
    <dbReference type="NCBI Taxonomy" id="2071872"/>
    <lineage>
        <taxon>Bacteria</taxon>
        <taxon>Pseudomonadati</taxon>
        <taxon>Pseudomonadota</taxon>
        <taxon>Alphaproteobacteria</taxon>
        <taxon>Hyphomicrobiales</taxon>
        <taxon>Devosiaceae</taxon>
        <taxon>Devosia</taxon>
    </lineage>
</organism>
<reference evidence="4" key="1">
    <citation type="journal article" date="2019" name="Int. J. Syst. Evol. Microbiol.">
        <title>The Global Catalogue of Microorganisms (GCM) 10K type strain sequencing project: providing services to taxonomists for standard genome sequencing and annotation.</title>
        <authorList>
            <consortium name="The Broad Institute Genomics Platform"/>
            <consortium name="The Broad Institute Genome Sequencing Center for Infectious Disease"/>
            <person name="Wu L."/>
            <person name="Ma J."/>
        </authorList>
    </citation>
    <scope>NUCLEOTIDE SEQUENCE [LARGE SCALE GENOMIC DNA]</scope>
    <source>
        <strain evidence="4">NBRC 112416</strain>
    </source>
</reference>
<evidence type="ECO:0000259" key="1">
    <source>
        <dbReference type="Pfam" id="PF08861"/>
    </source>
</evidence>
<comment type="caution">
    <text evidence="3">The sequence shown here is derived from an EMBL/GenBank/DDBJ whole genome shotgun (WGS) entry which is preliminary data.</text>
</comment>
<evidence type="ECO:0000313" key="4">
    <source>
        <dbReference type="Proteomes" id="UP001156691"/>
    </source>
</evidence>
<dbReference type="Pfam" id="PF08862">
    <property type="entry name" value="DUF1829"/>
    <property type="match status" value="1"/>
</dbReference>
<name>A0ABQ5W215_9HYPH</name>
<dbReference type="EMBL" id="BSNS01000007">
    <property type="protein sequence ID" value="GLQ53932.1"/>
    <property type="molecule type" value="Genomic_DNA"/>
</dbReference>